<evidence type="ECO:0000256" key="1">
    <source>
        <dbReference type="SAM" id="MobiDB-lite"/>
    </source>
</evidence>
<organism evidence="2 3">
    <name type="scientific">Dietzia aerolata</name>
    <dbReference type="NCBI Taxonomy" id="595984"/>
    <lineage>
        <taxon>Bacteria</taxon>
        <taxon>Bacillati</taxon>
        <taxon>Actinomycetota</taxon>
        <taxon>Actinomycetes</taxon>
        <taxon>Mycobacteriales</taxon>
        <taxon>Dietziaceae</taxon>
        <taxon>Dietzia</taxon>
    </lineage>
</organism>
<dbReference type="EMBL" id="JBHMDY010000004">
    <property type="protein sequence ID" value="MFB9259805.1"/>
    <property type="molecule type" value="Genomic_DNA"/>
</dbReference>
<evidence type="ECO:0000313" key="3">
    <source>
        <dbReference type="Proteomes" id="UP001589700"/>
    </source>
</evidence>
<feature type="compositionally biased region" description="Polar residues" evidence="1">
    <location>
        <begin position="124"/>
        <end position="133"/>
    </location>
</feature>
<proteinExistence type="predicted"/>
<keyword evidence="3" id="KW-1185">Reference proteome</keyword>
<reference evidence="2 3" key="1">
    <citation type="submission" date="2024-09" db="EMBL/GenBank/DDBJ databases">
        <authorList>
            <person name="Sun Q."/>
            <person name="Mori K."/>
        </authorList>
    </citation>
    <scope>NUCLEOTIDE SEQUENCE [LARGE SCALE GENOMIC DNA]</scope>
    <source>
        <strain evidence="2 3">CCM 7659</strain>
    </source>
</reference>
<feature type="region of interest" description="Disordered" evidence="1">
    <location>
        <begin position="71"/>
        <end position="164"/>
    </location>
</feature>
<sequence>MATYKEQVLTPDQELDLLIGLLSEVEERLKQLGRDRSGQYELDANPVESSLKREISLLTLQIANIQRWIDRTSERETQESGDWQEKRTAYPASAPKASKKVRRLKIKSRDEKAARTPQKEQWIVSDSPQNVQPKVSERPARKRDDPSRGLSPSTGRRRRASLIG</sequence>
<feature type="compositionally biased region" description="Basic and acidic residues" evidence="1">
    <location>
        <begin position="107"/>
        <end position="118"/>
    </location>
</feature>
<dbReference type="RefSeq" id="WP_182632248.1">
    <property type="nucleotide sequence ID" value="NZ_JAALDM010000129.1"/>
</dbReference>
<feature type="compositionally biased region" description="Basic residues" evidence="1">
    <location>
        <begin position="97"/>
        <end position="106"/>
    </location>
</feature>
<feature type="compositionally biased region" description="Basic and acidic residues" evidence="1">
    <location>
        <begin position="135"/>
        <end position="147"/>
    </location>
</feature>
<dbReference type="Proteomes" id="UP001589700">
    <property type="component" value="Unassembled WGS sequence"/>
</dbReference>
<accession>A0ABV5JSB2</accession>
<feature type="compositionally biased region" description="Basic and acidic residues" evidence="1">
    <location>
        <begin position="71"/>
        <end position="88"/>
    </location>
</feature>
<comment type="caution">
    <text evidence="2">The sequence shown here is derived from an EMBL/GenBank/DDBJ whole genome shotgun (WGS) entry which is preliminary data.</text>
</comment>
<gene>
    <name evidence="2" type="ORF">ACFFVD_08320</name>
</gene>
<name>A0ABV5JSB2_9ACTN</name>
<protein>
    <submittedName>
        <fullName evidence="2">Uncharacterized protein</fullName>
    </submittedName>
</protein>
<feature type="compositionally biased region" description="Basic residues" evidence="1">
    <location>
        <begin position="155"/>
        <end position="164"/>
    </location>
</feature>
<evidence type="ECO:0000313" key="2">
    <source>
        <dbReference type="EMBL" id="MFB9259805.1"/>
    </source>
</evidence>